<gene>
    <name evidence="1" type="ORF">DT351_01315</name>
</gene>
<accession>A0A385ABQ0</accession>
<name>A0A385ABQ0_LATCU</name>
<dbReference type="RefSeq" id="WP_116843390.1">
    <property type="nucleotide sequence ID" value="NZ_CP031003.1"/>
</dbReference>
<organism evidence="1 2">
    <name type="scientific">Latilactobacillus curvatus</name>
    <name type="common">Lactobacillus curvatus</name>
    <dbReference type="NCBI Taxonomy" id="28038"/>
    <lineage>
        <taxon>Bacteria</taxon>
        <taxon>Bacillati</taxon>
        <taxon>Bacillota</taxon>
        <taxon>Bacilli</taxon>
        <taxon>Lactobacillales</taxon>
        <taxon>Lactobacillaceae</taxon>
        <taxon>Latilactobacillus</taxon>
    </lineage>
</organism>
<sequence>MPRGKAVPIDKRFPDPVKFSAVIDKSTKTSIDLITGRLIAIFGFIPTQGQVIDYLVKFYENQEND</sequence>
<proteinExistence type="predicted"/>
<protein>
    <submittedName>
        <fullName evidence="1">Uncharacterized protein</fullName>
    </submittedName>
</protein>
<dbReference type="AlphaFoldDB" id="A0A385ABQ0"/>
<evidence type="ECO:0000313" key="1">
    <source>
        <dbReference type="EMBL" id="AXN35081.1"/>
    </source>
</evidence>
<dbReference type="Proteomes" id="UP000257607">
    <property type="component" value="Chromosome"/>
</dbReference>
<dbReference type="EMBL" id="CP031003">
    <property type="protein sequence ID" value="AXN35081.1"/>
    <property type="molecule type" value="Genomic_DNA"/>
</dbReference>
<evidence type="ECO:0000313" key="2">
    <source>
        <dbReference type="Proteomes" id="UP000257607"/>
    </source>
</evidence>
<reference evidence="1 2" key="1">
    <citation type="submission" date="2018-07" db="EMBL/GenBank/DDBJ databases">
        <title>Lactobacillus curvatus genome sequence.</title>
        <authorList>
            <person name="Prechtl R."/>
        </authorList>
    </citation>
    <scope>NUCLEOTIDE SEQUENCE [LARGE SCALE GENOMIC DNA]</scope>
    <source>
        <strain evidence="1 2">TMW 1.1928</strain>
    </source>
</reference>